<organism evidence="3 4">
    <name type="scientific">Stakelama saccharophila</name>
    <dbReference type="NCBI Taxonomy" id="3075605"/>
    <lineage>
        <taxon>Bacteria</taxon>
        <taxon>Pseudomonadati</taxon>
        <taxon>Pseudomonadota</taxon>
        <taxon>Alphaproteobacteria</taxon>
        <taxon>Sphingomonadales</taxon>
        <taxon>Sphingomonadaceae</taxon>
        <taxon>Stakelama</taxon>
    </lineage>
</organism>
<dbReference type="RefSeq" id="WP_313915728.1">
    <property type="nucleotide sequence ID" value="NZ_CP135076.1"/>
</dbReference>
<sequence length="310" mass="33071">MTSDNAAFRTGQQRTVTFRTLLIVCLAAFLVGAAIVAAGWLAYDRYWRATAPRSVQGSTKSVAADARAQQPEPALGRLAEREDALSSRIAGLEERLATIDTSSRVASGFANRAEGLMVAFAARRALDRGLALGYIEEQLRGRFGRTEPKAVATVVTAASQPVTLENLRMELDRVGPDLLSGGDGGLWDAFQRELANLVVVRQQNVPSPRPNARLRRAKRMLDAGNVQGAVAEVARLPGADQAKGWLRMARRYINARDALDVIETAAIQGRSNQPAAIAPARPTLPATPSTDSGTQEPPSPPATAAPKQGT</sequence>
<evidence type="ECO:0000256" key="1">
    <source>
        <dbReference type="SAM" id="MobiDB-lite"/>
    </source>
</evidence>
<dbReference type="EMBL" id="CP135076">
    <property type="protein sequence ID" value="WNO53858.1"/>
    <property type="molecule type" value="Genomic_DNA"/>
</dbReference>
<keyword evidence="4" id="KW-1185">Reference proteome</keyword>
<feature type="region of interest" description="Disordered" evidence="1">
    <location>
        <begin position="270"/>
        <end position="310"/>
    </location>
</feature>
<evidence type="ECO:0008006" key="5">
    <source>
        <dbReference type="Google" id="ProtNLM"/>
    </source>
</evidence>
<name>A0ABZ0BAH9_9SPHN</name>
<keyword evidence="2" id="KW-0812">Transmembrane</keyword>
<keyword evidence="2" id="KW-1133">Transmembrane helix</keyword>
<gene>
    <name evidence="3" type="ORF">RPR59_00945</name>
</gene>
<protein>
    <recommendedName>
        <fullName evidence="5">Inner membrane protein</fullName>
    </recommendedName>
</protein>
<proteinExistence type="predicted"/>
<dbReference type="Proteomes" id="UP001302249">
    <property type="component" value="Chromosome"/>
</dbReference>
<accession>A0ABZ0BAH9</accession>
<keyword evidence="2" id="KW-0472">Membrane</keyword>
<evidence type="ECO:0000256" key="2">
    <source>
        <dbReference type="SAM" id="Phobius"/>
    </source>
</evidence>
<reference evidence="3 4" key="1">
    <citation type="submission" date="2023-09" db="EMBL/GenBank/DDBJ databases">
        <authorList>
            <person name="Rey-Velasco X."/>
        </authorList>
    </citation>
    <scope>NUCLEOTIDE SEQUENCE [LARGE SCALE GENOMIC DNA]</scope>
    <source>
        <strain evidence="3 4">W311</strain>
    </source>
</reference>
<evidence type="ECO:0000313" key="3">
    <source>
        <dbReference type="EMBL" id="WNO53858.1"/>
    </source>
</evidence>
<evidence type="ECO:0000313" key="4">
    <source>
        <dbReference type="Proteomes" id="UP001302249"/>
    </source>
</evidence>
<feature type="compositionally biased region" description="Polar residues" evidence="1">
    <location>
        <begin position="286"/>
        <end position="296"/>
    </location>
</feature>
<feature type="transmembrane region" description="Helical" evidence="2">
    <location>
        <begin position="21"/>
        <end position="43"/>
    </location>
</feature>